<dbReference type="EMBL" id="JARKIE010000343">
    <property type="protein sequence ID" value="KAJ7652899.1"/>
    <property type="molecule type" value="Genomic_DNA"/>
</dbReference>
<accession>A0AAD7G3Z2</accession>
<evidence type="ECO:0000313" key="2">
    <source>
        <dbReference type="Proteomes" id="UP001221757"/>
    </source>
</evidence>
<name>A0AAD7G3Z2_MYCRO</name>
<protein>
    <submittedName>
        <fullName evidence="1">Uncharacterized protein</fullName>
    </submittedName>
</protein>
<gene>
    <name evidence="1" type="ORF">B0H17DRAFT_1186429</name>
</gene>
<proteinExistence type="predicted"/>
<keyword evidence="2" id="KW-1185">Reference proteome</keyword>
<dbReference type="Proteomes" id="UP001221757">
    <property type="component" value="Unassembled WGS sequence"/>
</dbReference>
<dbReference type="AlphaFoldDB" id="A0AAD7G3Z2"/>
<comment type="caution">
    <text evidence="1">The sequence shown here is derived from an EMBL/GenBank/DDBJ whole genome shotgun (WGS) entry which is preliminary data.</text>
</comment>
<reference evidence="1" key="1">
    <citation type="submission" date="2023-03" db="EMBL/GenBank/DDBJ databases">
        <title>Massive genome expansion in bonnet fungi (Mycena s.s.) driven by repeated elements and novel gene families across ecological guilds.</title>
        <authorList>
            <consortium name="Lawrence Berkeley National Laboratory"/>
            <person name="Harder C.B."/>
            <person name="Miyauchi S."/>
            <person name="Viragh M."/>
            <person name="Kuo A."/>
            <person name="Thoen E."/>
            <person name="Andreopoulos B."/>
            <person name="Lu D."/>
            <person name="Skrede I."/>
            <person name="Drula E."/>
            <person name="Henrissat B."/>
            <person name="Morin E."/>
            <person name="Kohler A."/>
            <person name="Barry K."/>
            <person name="LaButti K."/>
            <person name="Morin E."/>
            <person name="Salamov A."/>
            <person name="Lipzen A."/>
            <person name="Mereny Z."/>
            <person name="Hegedus B."/>
            <person name="Baldrian P."/>
            <person name="Stursova M."/>
            <person name="Weitz H."/>
            <person name="Taylor A."/>
            <person name="Grigoriev I.V."/>
            <person name="Nagy L.G."/>
            <person name="Martin F."/>
            <person name="Kauserud H."/>
        </authorList>
    </citation>
    <scope>NUCLEOTIDE SEQUENCE</scope>
    <source>
        <strain evidence="1">CBHHK067</strain>
    </source>
</reference>
<sequence length="137" mass="15106">MQMKLQSCTREKTCRQVSNLEKIDGLCEELEVVVVCAVLGEQDQVAEGHFGWRDQGWVTFYMLDTLEGPRDTGGLDPPSPRIMELGERIHTLQVSTVLTFPAASGRSAIISPDFEAASKLEMNNAAKLDSNGTQSIY</sequence>
<organism evidence="1 2">
    <name type="scientific">Mycena rosella</name>
    <name type="common">Pink bonnet</name>
    <name type="synonym">Agaricus rosellus</name>
    <dbReference type="NCBI Taxonomy" id="1033263"/>
    <lineage>
        <taxon>Eukaryota</taxon>
        <taxon>Fungi</taxon>
        <taxon>Dikarya</taxon>
        <taxon>Basidiomycota</taxon>
        <taxon>Agaricomycotina</taxon>
        <taxon>Agaricomycetes</taxon>
        <taxon>Agaricomycetidae</taxon>
        <taxon>Agaricales</taxon>
        <taxon>Marasmiineae</taxon>
        <taxon>Mycenaceae</taxon>
        <taxon>Mycena</taxon>
    </lineage>
</organism>
<evidence type="ECO:0000313" key="1">
    <source>
        <dbReference type="EMBL" id="KAJ7652899.1"/>
    </source>
</evidence>